<reference evidence="1" key="1">
    <citation type="submission" date="2014-11" db="EMBL/GenBank/DDBJ databases">
        <authorList>
            <person name="Amaro Gonzalez C."/>
        </authorList>
    </citation>
    <scope>NUCLEOTIDE SEQUENCE</scope>
</reference>
<reference evidence="1" key="2">
    <citation type="journal article" date="2015" name="Fish Shellfish Immunol.">
        <title>Early steps in the European eel (Anguilla anguilla)-Vibrio vulnificus interaction in the gills: Role of the RtxA13 toxin.</title>
        <authorList>
            <person name="Callol A."/>
            <person name="Pajuelo D."/>
            <person name="Ebbesson L."/>
            <person name="Teles M."/>
            <person name="MacKenzie S."/>
            <person name="Amaro C."/>
        </authorList>
    </citation>
    <scope>NUCLEOTIDE SEQUENCE</scope>
</reference>
<accession>A0A0E9PR85</accession>
<protein>
    <submittedName>
        <fullName evidence="1">Uncharacterized protein</fullName>
    </submittedName>
</protein>
<dbReference type="AlphaFoldDB" id="A0A0E9PR85"/>
<evidence type="ECO:0000313" key="1">
    <source>
        <dbReference type="EMBL" id="JAH06600.1"/>
    </source>
</evidence>
<organism evidence="1">
    <name type="scientific">Anguilla anguilla</name>
    <name type="common">European freshwater eel</name>
    <name type="synonym">Muraena anguilla</name>
    <dbReference type="NCBI Taxonomy" id="7936"/>
    <lineage>
        <taxon>Eukaryota</taxon>
        <taxon>Metazoa</taxon>
        <taxon>Chordata</taxon>
        <taxon>Craniata</taxon>
        <taxon>Vertebrata</taxon>
        <taxon>Euteleostomi</taxon>
        <taxon>Actinopterygii</taxon>
        <taxon>Neopterygii</taxon>
        <taxon>Teleostei</taxon>
        <taxon>Anguilliformes</taxon>
        <taxon>Anguillidae</taxon>
        <taxon>Anguilla</taxon>
    </lineage>
</organism>
<name>A0A0E9PR85_ANGAN</name>
<dbReference type="EMBL" id="GBXM01101977">
    <property type="protein sequence ID" value="JAH06600.1"/>
    <property type="molecule type" value="Transcribed_RNA"/>
</dbReference>
<sequence>MDAWFAIGTLSQGNILPLQNTLTQSEIYHICVCVCHIVM</sequence>
<proteinExistence type="predicted"/>